<gene>
    <name evidence="2" type="ORF">Cgig2_001949</name>
</gene>
<dbReference type="Pfam" id="PF12274">
    <property type="entry name" value="DUF3615"/>
    <property type="match status" value="1"/>
</dbReference>
<protein>
    <recommendedName>
        <fullName evidence="1">DUF3615 domain-containing protein</fullName>
    </recommendedName>
</protein>
<dbReference type="OrthoDB" id="1845088at2759"/>
<dbReference type="Proteomes" id="UP001153076">
    <property type="component" value="Unassembled WGS sequence"/>
</dbReference>
<dbReference type="EMBL" id="JAKOGI010000455">
    <property type="protein sequence ID" value="KAJ8434746.1"/>
    <property type="molecule type" value="Genomic_DNA"/>
</dbReference>
<reference evidence="2" key="1">
    <citation type="submission" date="2022-04" db="EMBL/GenBank/DDBJ databases">
        <title>Carnegiea gigantea Genome sequencing and assembly v2.</title>
        <authorList>
            <person name="Copetti D."/>
            <person name="Sanderson M.J."/>
            <person name="Burquez A."/>
            <person name="Wojciechowski M.F."/>
        </authorList>
    </citation>
    <scope>NUCLEOTIDE SEQUENCE</scope>
    <source>
        <strain evidence="2">SGP5-SGP5p</strain>
        <tissue evidence="2">Aerial part</tissue>
    </source>
</reference>
<comment type="caution">
    <text evidence="2">The sequence shown here is derived from an EMBL/GenBank/DDBJ whole genome shotgun (WGS) entry which is preliminary data.</text>
</comment>
<evidence type="ECO:0000259" key="1">
    <source>
        <dbReference type="Pfam" id="PF12274"/>
    </source>
</evidence>
<dbReference type="InterPro" id="IPR022059">
    <property type="entry name" value="DUF3615"/>
</dbReference>
<dbReference type="AlphaFoldDB" id="A0A9Q1QAY2"/>
<accession>A0A9Q1QAY2</accession>
<dbReference type="PANTHER" id="PTHR34710:SF20">
    <property type="entry name" value="OS10G0550200 PROTEIN"/>
    <property type="match status" value="1"/>
</dbReference>
<proteinExistence type="predicted"/>
<feature type="domain" description="DUF3615" evidence="1">
    <location>
        <begin position="107"/>
        <end position="188"/>
    </location>
</feature>
<name>A0A9Q1QAY2_9CARY</name>
<organism evidence="2 3">
    <name type="scientific">Carnegiea gigantea</name>
    <dbReference type="NCBI Taxonomy" id="171969"/>
    <lineage>
        <taxon>Eukaryota</taxon>
        <taxon>Viridiplantae</taxon>
        <taxon>Streptophyta</taxon>
        <taxon>Embryophyta</taxon>
        <taxon>Tracheophyta</taxon>
        <taxon>Spermatophyta</taxon>
        <taxon>Magnoliopsida</taxon>
        <taxon>eudicotyledons</taxon>
        <taxon>Gunneridae</taxon>
        <taxon>Pentapetalae</taxon>
        <taxon>Caryophyllales</taxon>
        <taxon>Cactineae</taxon>
        <taxon>Cactaceae</taxon>
        <taxon>Cactoideae</taxon>
        <taxon>Echinocereeae</taxon>
        <taxon>Carnegiea</taxon>
    </lineage>
</organism>
<evidence type="ECO:0000313" key="2">
    <source>
        <dbReference type="EMBL" id="KAJ8434746.1"/>
    </source>
</evidence>
<dbReference type="PANTHER" id="PTHR34710">
    <property type="entry name" value="OS03G0834100 PROTEIN"/>
    <property type="match status" value="1"/>
</dbReference>
<keyword evidence="3" id="KW-1185">Reference proteome</keyword>
<evidence type="ECO:0000313" key="3">
    <source>
        <dbReference type="Proteomes" id="UP001153076"/>
    </source>
</evidence>
<sequence length="400" mass="44641">MRFPILRMASVYPFDNYSCSEGIEGGSSGGGDRASCYDLRSNKARTLKRAAGAQVLETPSSLKRAKEMEAVSMKGAHYDMRFHAPDYSIKENPESLEFEKLCREYVEIALKFFNKSKQAKKVGEYELVEVGDVSGFDRGMEGFWYHTNFKAKPKNASEAEAELFFAELNHRYPQRVKCVKCCILGPIDSAMDVKLAKSSFRNFATLRMDFTLAKKHGHSPRLHLLGPSPLLRVLALDLMLAKHSTAIASHLVFPLEVLASFVNVLPSPVSHLTSSSHGKHASLYAAGVHPSKQSISTLIPTSPTVPLLSATSLPQPPPSITTYLALNGVDEDYNILATTLSYDTNLLTFDDFRAKLIHYEQHLKILKSKDVSALHHQALVKFSSSCHGFFRWICIVQWRK</sequence>